<dbReference type="AlphaFoldDB" id="A0A6P1TU54"/>
<protein>
    <submittedName>
        <fullName evidence="1">Uncharacterized protein</fullName>
    </submittedName>
</protein>
<sequence>MQLNGNVWSKEILLEMLSSSDKGIGNQIIDIPGMYGKSGGYIEVQVWDDSYITTK</sequence>
<dbReference type="RefSeq" id="WP_161839787.1">
    <property type="nucleotide sequence ID" value="NZ_CP048000.1"/>
</dbReference>
<evidence type="ECO:0000313" key="2">
    <source>
        <dbReference type="Proteomes" id="UP000464314"/>
    </source>
</evidence>
<name>A0A6P1TU54_9FIRM</name>
<dbReference type="KEGG" id="anr:Ana3638_21060"/>
<reference evidence="1 2" key="1">
    <citation type="submission" date="2020-01" db="EMBL/GenBank/DDBJ databases">
        <title>Genome analysis of Anaerocolumna sp. CBA3638.</title>
        <authorList>
            <person name="Kim J."/>
            <person name="Roh S.W."/>
        </authorList>
    </citation>
    <scope>NUCLEOTIDE SEQUENCE [LARGE SCALE GENOMIC DNA]</scope>
    <source>
        <strain evidence="1 2">CBA3638</strain>
    </source>
</reference>
<keyword evidence="2" id="KW-1185">Reference proteome</keyword>
<proteinExistence type="predicted"/>
<gene>
    <name evidence="1" type="ORF">Ana3638_21060</name>
</gene>
<evidence type="ECO:0000313" key="1">
    <source>
        <dbReference type="EMBL" id="QHQ62965.1"/>
    </source>
</evidence>
<dbReference type="Proteomes" id="UP000464314">
    <property type="component" value="Chromosome"/>
</dbReference>
<organism evidence="1 2">
    <name type="scientific">Anaerocolumna sedimenticola</name>
    <dbReference type="NCBI Taxonomy" id="2696063"/>
    <lineage>
        <taxon>Bacteria</taxon>
        <taxon>Bacillati</taxon>
        <taxon>Bacillota</taxon>
        <taxon>Clostridia</taxon>
        <taxon>Lachnospirales</taxon>
        <taxon>Lachnospiraceae</taxon>
        <taxon>Anaerocolumna</taxon>
    </lineage>
</organism>
<dbReference type="EMBL" id="CP048000">
    <property type="protein sequence ID" value="QHQ62965.1"/>
    <property type="molecule type" value="Genomic_DNA"/>
</dbReference>
<accession>A0A6P1TU54</accession>